<organism evidence="3 4">
    <name type="scientific">Saccharopolyspora terrae</name>
    <dbReference type="NCBI Taxonomy" id="2530384"/>
    <lineage>
        <taxon>Bacteria</taxon>
        <taxon>Bacillati</taxon>
        <taxon>Actinomycetota</taxon>
        <taxon>Actinomycetes</taxon>
        <taxon>Pseudonocardiales</taxon>
        <taxon>Pseudonocardiaceae</taxon>
        <taxon>Saccharopolyspora</taxon>
    </lineage>
</organism>
<evidence type="ECO:0000256" key="1">
    <source>
        <dbReference type="ARBA" id="ARBA00022801"/>
    </source>
</evidence>
<gene>
    <name evidence="3" type="ORF">E1181_16125</name>
</gene>
<dbReference type="GO" id="GO:0016787">
    <property type="term" value="F:hydrolase activity"/>
    <property type="evidence" value="ECO:0007669"/>
    <property type="project" value="UniProtKB-KW"/>
</dbReference>
<comment type="caution">
    <text evidence="3">The sequence shown here is derived from an EMBL/GenBank/DDBJ whole genome shotgun (WGS) entry which is preliminary data.</text>
</comment>
<keyword evidence="4" id="KW-1185">Reference proteome</keyword>
<feature type="domain" description="Isochorismatase-like" evidence="2">
    <location>
        <begin position="4"/>
        <end position="149"/>
    </location>
</feature>
<dbReference type="InterPro" id="IPR000868">
    <property type="entry name" value="Isochorismatase-like_dom"/>
</dbReference>
<dbReference type="InterPro" id="IPR036380">
    <property type="entry name" value="Isochorismatase-like_sf"/>
</dbReference>
<keyword evidence="1" id="KW-0378">Hydrolase</keyword>
<dbReference type="OrthoDB" id="9794942at2"/>
<dbReference type="PANTHER" id="PTHR43540:SF6">
    <property type="entry name" value="ISOCHORISMATASE-LIKE DOMAIN-CONTAINING PROTEIN"/>
    <property type="match status" value="1"/>
</dbReference>
<proteinExistence type="predicted"/>
<protein>
    <submittedName>
        <fullName evidence="3">Isochorismatase family protein</fullName>
    </submittedName>
</protein>
<dbReference type="SUPFAM" id="SSF52499">
    <property type="entry name" value="Isochorismatase-like hydrolases"/>
    <property type="match status" value="1"/>
</dbReference>
<accession>A0A4R4VM44</accession>
<reference evidence="3 4" key="1">
    <citation type="submission" date="2019-03" db="EMBL/GenBank/DDBJ databases">
        <title>Draft genome sequences of novel Actinobacteria.</title>
        <authorList>
            <person name="Sahin N."/>
            <person name="Ay H."/>
            <person name="Saygin H."/>
        </authorList>
    </citation>
    <scope>NUCLEOTIDE SEQUENCE [LARGE SCALE GENOMIC DNA]</scope>
    <source>
        <strain evidence="3 4">16K309</strain>
    </source>
</reference>
<dbReference type="Gene3D" id="3.40.50.850">
    <property type="entry name" value="Isochorismatase-like"/>
    <property type="match status" value="1"/>
</dbReference>
<sequence length="195" mass="21255">MSRALLVIDVQESFQRLPLWRTMSHPDIAESVSRLVDHARAEGDLVVWMLHSEPGSGGVFDPVNGHLRLLGGLAPEEGEPTVVKTSHNAFTSTNLHQTLTRRGARELAVCGIRTEQCCETTARVGSDLGYDVSFVIDATSTNPVAHRDAPADRGVEDLLADPRTLRTEEIIARTEYALAGRFASIRTVAEVTGVR</sequence>
<name>A0A4R4VM44_9PSEU</name>
<evidence type="ECO:0000313" key="3">
    <source>
        <dbReference type="EMBL" id="TDD05017.1"/>
    </source>
</evidence>
<dbReference type="Proteomes" id="UP000295674">
    <property type="component" value="Unassembled WGS sequence"/>
</dbReference>
<dbReference type="InterPro" id="IPR050272">
    <property type="entry name" value="Isochorismatase-like_hydrls"/>
</dbReference>
<evidence type="ECO:0000313" key="4">
    <source>
        <dbReference type="Proteomes" id="UP000295674"/>
    </source>
</evidence>
<evidence type="ECO:0000259" key="2">
    <source>
        <dbReference type="Pfam" id="PF00857"/>
    </source>
</evidence>
<dbReference type="Pfam" id="PF00857">
    <property type="entry name" value="Isochorismatase"/>
    <property type="match status" value="1"/>
</dbReference>
<dbReference type="RefSeq" id="WP_132675640.1">
    <property type="nucleotide sequence ID" value="NZ_SMKS01000026.1"/>
</dbReference>
<dbReference type="PANTHER" id="PTHR43540">
    <property type="entry name" value="PEROXYUREIDOACRYLATE/UREIDOACRYLATE AMIDOHYDROLASE-RELATED"/>
    <property type="match status" value="1"/>
</dbReference>
<dbReference type="AlphaFoldDB" id="A0A4R4VM44"/>
<dbReference type="EMBL" id="SMKS01000026">
    <property type="protein sequence ID" value="TDD05017.1"/>
    <property type="molecule type" value="Genomic_DNA"/>
</dbReference>